<sequence length="80" mass="8825">MKVTLDLRQAIMNRVQNKSGDELRGVITDSIGGDEMALPGLGVLFEVIWQQSAEADQQKMVQTLYDYIQQAESVANPSPS</sequence>
<dbReference type="Pfam" id="PF14098">
    <property type="entry name" value="SSPI"/>
    <property type="match status" value="1"/>
</dbReference>
<comment type="caution">
    <text evidence="3">The sequence shown here is derived from an EMBL/GenBank/DDBJ whole genome shotgun (WGS) entry which is preliminary data.</text>
</comment>
<accession>A0ABV8K863</accession>
<dbReference type="HAMAP" id="MF_00669">
    <property type="entry name" value="SspI"/>
    <property type="match status" value="1"/>
</dbReference>
<dbReference type="Proteomes" id="UP001595715">
    <property type="component" value="Unassembled WGS sequence"/>
</dbReference>
<organism evidence="3 4">
    <name type="scientific">Paenibacillus xanthanilyticus</name>
    <dbReference type="NCBI Taxonomy" id="1783531"/>
    <lineage>
        <taxon>Bacteria</taxon>
        <taxon>Bacillati</taxon>
        <taxon>Bacillota</taxon>
        <taxon>Bacilli</taxon>
        <taxon>Bacillales</taxon>
        <taxon>Paenibacillaceae</taxon>
        <taxon>Paenibacillus</taxon>
    </lineage>
</organism>
<comment type="subcellular location">
    <subcellularLocation>
        <location evidence="2">Spore core</location>
    </subcellularLocation>
</comment>
<gene>
    <name evidence="2 3" type="primary">sspI</name>
    <name evidence="3" type="ORF">ACFOZ8_21715</name>
</gene>
<proteinExistence type="evidence at transcript level"/>
<evidence type="ECO:0000313" key="4">
    <source>
        <dbReference type="Proteomes" id="UP001595715"/>
    </source>
</evidence>
<evidence type="ECO:0000256" key="2">
    <source>
        <dbReference type="HAMAP-Rule" id="MF_00669"/>
    </source>
</evidence>
<comment type="induction">
    <text evidence="2">Expressed only in the forespore compartment of sporulating cells.</text>
</comment>
<dbReference type="NCBIfam" id="TIGR03092">
    <property type="entry name" value="SASP_sspI"/>
    <property type="match status" value="1"/>
</dbReference>
<keyword evidence="1 2" id="KW-0749">Sporulation</keyword>
<keyword evidence="4" id="KW-1185">Reference proteome</keyword>
<name>A0ABV8K863_9BACL</name>
<protein>
    <recommendedName>
        <fullName evidence="2">Small, acid-soluble spore protein I</fullName>
        <shortName evidence="2">SASP I</shortName>
    </recommendedName>
</protein>
<evidence type="ECO:0000313" key="3">
    <source>
        <dbReference type="EMBL" id="MFC4102237.1"/>
    </source>
</evidence>
<dbReference type="EMBL" id="JBHSAM010000033">
    <property type="protein sequence ID" value="MFC4102237.1"/>
    <property type="molecule type" value="Genomic_DNA"/>
</dbReference>
<dbReference type="RefSeq" id="WP_377720862.1">
    <property type="nucleotide sequence ID" value="NZ_JBHSAM010000033.1"/>
</dbReference>
<evidence type="ECO:0000256" key="1">
    <source>
        <dbReference type="ARBA" id="ARBA00022969"/>
    </source>
</evidence>
<dbReference type="InterPro" id="IPR017525">
    <property type="entry name" value="SspI"/>
</dbReference>
<comment type="similarity">
    <text evidence="2">Belongs to the SspI family.</text>
</comment>
<reference evidence="4" key="1">
    <citation type="journal article" date="2019" name="Int. J. Syst. Evol. Microbiol.">
        <title>The Global Catalogue of Microorganisms (GCM) 10K type strain sequencing project: providing services to taxonomists for standard genome sequencing and annotation.</title>
        <authorList>
            <consortium name="The Broad Institute Genomics Platform"/>
            <consortium name="The Broad Institute Genome Sequencing Center for Infectious Disease"/>
            <person name="Wu L."/>
            <person name="Ma J."/>
        </authorList>
    </citation>
    <scope>NUCLEOTIDE SEQUENCE [LARGE SCALE GENOMIC DNA]</scope>
    <source>
        <strain evidence="4">IBRC-M 10987</strain>
    </source>
</reference>